<evidence type="ECO:0000313" key="4">
    <source>
        <dbReference type="Proteomes" id="UP000198379"/>
    </source>
</evidence>
<dbReference type="RefSeq" id="WP_089369538.1">
    <property type="nucleotide sequence ID" value="NZ_BMEP01000002.1"/>
</dbReference>
<keyword evidence="1" id="KW-0472">Membrane</keyword>
<name>A0A238VPN9_9FLAO</name>
<evidence type="ECO:0000313" key="3">
    <source>
        <dbReference type="EMBL" id="SNR36305.1"/>
    </source>
</evidence>
<dbReference type="Proteomes" id="UP000198379">
    <property type="component" value="Unassembled WGS sequence"/>
</dbReference>
<accession>A0A238VPN9</accession>
<dbReference type="SUPFAM" id="SSF55874">
    <property type="entry name" value="ATPase domain of HSP90 chaperone/DNA topoisomerase II/histidine kinase"/>
    <property type="match status" value="1"/>
</dbReference>
<keyword evidence="3" id="KW-0418">Kinase</keyword>
<proteinExistence type="predicted"/>
<evidence type="ECO:0000256" key="1">
    <source>
        <dbReference type="SAM" id="Phobius"/>
    </source>
</evidence>
<dbReference type="OrthoDB" id="9809908at2"/>
<feature type="domain" description="Signal transduction histidine kinase internal region" evidence="2">
    <location>
        <begin position="166"/>
        <end position="245"/>
    </location>
</feature>
<dbReference type="GO" id="GO:0016020">
    <property type="term" value="C:membrane"/>
    <property type="evidence" value="ECO:0007669"/>
    <property type="project" value="InterPro"/>
</dbReference>
<dbReference type="Gene3D" id="3.30.565.10">
    <property type="entry name" value="Histidine kinase-like ATPase, C-terminal domain"/>
    <property type="match status" value="1"/>
</dbReference>
<dbReference type="AlphaFoldDB" id="A0A238VPN9"/>
<keyword evidence="1" id="KW-1133">Transmembrane helix</keyword>
<keyword evidence="4" id="KW-1185">Reference proteome</keyword>
<dbReference type="PANTHER" id="PTHR34220:SF7">
    <property type="entry name" value="SENSOR HISTIDINE KINASE YPDA"/>
    <property type="match status" value="1"/>
</dbReference>
<protein>
    <submittedName>
        <fullName evidence="3">Histidine kinase</fullName>
    </submittedName>
</protein>
<dbReference type="Pfam" id="PF06580">
    <property type="entry name" value="His_kinase"/>
    <property type="match status" value="1"/>
</dbReference>
<evidence type="ECO:0000259" key="2">
    <source>
        <dbReference type="Pfam" id="PF06580"/>
    </source>
</evidence>
<dbReference type="PANTHER" id="PTHR34220">
    <property type="entry name" value="SENSOR HISTIDINE KINASE YPDA"/>
    <property type="match status" value="1"/>
</dbReference>
<organism evidence="3 4">
    <name type="scientific">Dokdonia pacifica</name>
    <dbReference type="NCBI Taxonomy" id="1627892"/>
    <lineage>
        <taxon>Bacteria</taxon>
        <taxon>Pseudomonadati</taxon>
        <taxon>Bacteroidota</taxon>
        <taxon>Flavobacteriia</taxon>
        <taxon>Flavobacteriales</taxon>
        <taxon>Flavobacteriaceae</taxon>
        <taxon>Dokdonia</taxon>
    </lineage>
</organism>
<dbReference type="InterPro" id="IPR010559">
    <property type="entry name" value="Sig_transdc_His_kin_internal"/>
</dbReference>
<dbReference type="InterPro" id="IPR036890">
    <property type="entry name" value="HATPase_C_sf"/>
</dbReference>
<keyword evidence="1" id="KW-0812">Transmembrane</keyword>
<dbReference type="EMBL" id="FZNY01000001">
    <property type="protein sequence ID" value="SNR36305.1"/>
    <property type="molecule type" value="Genomic_DNA"/>
</dbReference>
<dbReference type="InterPro" id="IPR050640">
    <property type="entry name" value="Bact_2-comp_sensor_kinase"/>
</dbReference>
<feature type="transmembrane region" description="Helical" evidence="1">
    <location>
        <begin position="79"/>
        <end position="96"/>
    </location>
</feature>
<reference evidence="3 4" key="1">
    <citation type="submission" date="2017-06" db="EMBL/GenBank/DDBJ databases">
        <authorList>
            <person name="Kim H.J."/>
            <person name="Triplett B.A."/>
        </authorList>
    </citation>
    <scope>NUCLEOTIDE SEQUENCE [LARGE SCALE GENOMIC DNA]</scope>
    <source>
        <strain evidence="3 4">DSM 25597</strain>
    </source>
</reference>
<feature type="transmembrane region" description="Helical" evidence="1">
    <location>
        <begin position="126"/>
        <end position="145"/>
    </location>
</feature>
<feature type="transmembrane region" description="Helical" evidence="1">
    <location>
        <begin position="12"/>
        <end position="33"/>
    </location>
</feature>
<dbReference type="GO" id="GO:0000155">
    <property type="term" value="F:phosphorelay sensor kinase activity"/>
    <property type="evidence" value="ECO:0007669"/>
    <property type="project" value="InterPro"/>
</dbReference>
<gene>
    <name evidence="3" type="ORF">SAMN06265376_101167</name>
</gene>
<sequence>MGKSLQFLDKLLQNRIALHVLFWMCVLFLAPIIADRSMSEAMNSLIYRVVGLPTKMQATYFLAYYLIPKYFQKEKYFQFVLYFLLSTVLFCVLYRFNNVQIAERLAGEEGYKEPIWEIIQYYDETILGYIGRVYSVTIPFIFIKMMRSRSAEKRKVSRLEKEKIDAELNFLKAQIHPHFLFNTLNNLYALTLKKSDHAPDVVAKLSEMLDYMLYQCKEDRVLISKEITLLQHYLDLEKLRYGERLHLKFEHHLDNEIAQMAPLILISIVENAFKHGVSGSIQQPEVRISIEVKENVSYIRVYNTKPEIPQVDEMGYKKGIGETNVKRQLELIYPNRHEWHCIETPNSYEVNLTIQL</sequence>
<feature type="transmembrane region" description="Helical" evidence="1">
    <location>
        <begin position="45"/>
        <end position="67"/>
    </location>
</feature>
<keyword evidence="3" id="KW-0808">Transferase</keyword>